<keyword evidence="8" id="KW-0479">Metal-binding</keyword>
<evidence type="ECO:0000256" key="1">
    <source>
        <dbReference type="ARBA" id="ARBA00001936"/>
    </source>
</evidence>
<dbReference type="EC" id="1.1.1.85" evidence="5"/>
<dbReference type="GO" id="GO:0003862">
    <property type="term" value="F:3-isopropylmalate dehydrogenase activity"/>
    <property type="evidence" value="ECO:0007669"/>
    <property type="project" value="UniProtKB-EC"/>
</dbReference>
<dbReference type="InterPro" id="IPR004429">
    <property type="entry name" value="Isopropylmalate_DH"/>
</dbReference>
<evidence type="ECO:0000256" key="4">
    <source>
        <dbReference type="ARBA" id="ARBA00011738"/>
    </source>
</evidence>
<evidence type="ECO:0000256" key="7">
    <source>
        <dbReference type="ARBA" id="ARBA00022605"/>
    </source>
</evidence>
<dbReference type="Proteomes" id="UP000076842">
    <property type="component" value="Unassembled WGS sequence"/>
</dbReference>
<feature type="domain" description="Isopropylmalate dehydrogenase-like" evidence="15">
    <location>
        <begin position="6"/>
        <end position="366"/>
    </location>
</feature>
<dbReference type="PANTHER" id="PTHR42979:SF1">
    <property type="entry name" value="3-ISOPROPYLMALATE DEHYDROGENASE"/>
    <property type="match status" value="1"/>
</dbReference>
<keyword evidence="6" id="KW-0432">Leucine biosynthesis</keyword>
<dbReference type="FunFam" id="3.40.718.10:FF:000006">
    <property type="entry name" value="3-isopropylmalate dehydrogenase"/>
    <property type="match status" value="1"/>
</dbReference>
<protein>
    <recommendedName>
        <fullName evidence="5">3-isopropylmalate dehydrogenase</fullName>
        <ecNumber evidence="5">1.1.1.85</ecNumber>
    </recommendedName>
</protein>
<dbReference type="STRING" id="1353952.A0A165F632"/>
<dbReference type="Pfam" id="PF00180">
    <property type="entry name" value="Iso_dh"/>
    <property type="match status" value="1"/>
</dbReference>
<keyword evidence="7" id="KW-0028">Amino-acid biosynthesis</keyword>
<dbReference type="PANTHER" id="PTHR42979">
    <property type="entry name" value="3-ISOPROPYLMALATE DEHYDROGENASE"/>
    <property type="match status" value="1"/>
</dbReference>
<comment type="similarity">
    <text evidence="3 14">Belongs to the isocitrate and isopropylmalate dehydrogenases family.</text>
</comment>
<comment type="cofactor">
    <cofactor evidence="2">
        <name>Mg(2+)</name>
        <dbReference type="ChEBI" id="CHEBI:18420"/>
    </cofactor>
</comment>
<dbReference type="OrthoDB" id="419183at2759"/>
<evidence type="ECO:0000313" key="17">
    <source>
        <dbReference type="Proteomes" id="UP000076842"/>
    </source>
</evidence>
<evidence type="ECO:0000256" key="6">
    <source>
        <dbReference type="ARBA" id="ARBA00022430"/>
    </source>
</evidence>
<comment type="cofactor">
    <cofactor evidence="1">
        <name>Mn(2+)</name>
        <dbReference type="ChEBI" id="CHEBI:29035"/>
    </cofactor>
</comment>
<dbReference type="GO" id="GO:0046872">
    <property type="term" value="F:metal ion binding"/>
    <property type="evidence" value="ECO:0007669"/>
    <property type="project" value="UniProtKB-KW"/>
</dbReference>
<evidence type="ECO:0000256" key="11">
    <source>
        <dbReference type="ARBA" id="ARBA00023027"/>
    </source>
</evidence>
<keyword evidence="17" id="KW-1185">Reference proteome</keyword>
<sequence length="379" mass="40363">MSNVKKIVLLPGDGIGIEVVAEAKRVLDVIIEHLPGYKFEVTEEPFGGAGIEFNGQPLPDSTVEACKKAHCVLMGAVGHPKYGLAPIRPDVAMLAIRKAVDAYANIRPVLFPSPSLLDKSPLKTEIASGTEILLLRELVGGIYFGEHVEANWEDADPAAWDVNKYSRSQVERIARFAGELAIKTSPPTPVHSLDKANVLASSRLWRTVVTDIFAKEYPQVPLDHTYVDAAAMILAARPKKLNGIVVCDNQIGDILSDELAVVPGSIGVLPSAALSGLPDAKGETFGLYEPIHGSAPDIMGQGIANPIGTVLSLALMFRYSLGLEPVAKVIEAAVSKALDYKSAGGLEAFTADLGGKFKTKDVGDAVIQCITPLLKELKL</sequence>
<evidence type="ECO:0000256" key="13">
    <source>
        <dbReference type="ARBA" id="ARBA00023304"/>
    </source>
</evidence>
<evidence type="ECO:0000313" key="16">
    <source>
        <dbReference type="EMBL" id="KZT56263.1"/>
    </source>
</evidence>
<evidence type="ECO:0000256" key="8">
    <source>
        <dbReference type="ARBA" id="ARBA00022723"/>
    </source>
</evidence>
<dbReference type="AlphaFoldDB" id="A0A165F632"/>
<dbReference type="GO" id="GO:0009098">
    <property type="term" value="P:L-leucine biosynthetic process"/>
    <property type="evidence" value="ECO:0007669"/>
    <property type="project" value="UniProtKB-KW"/>
</dbReference>
<evidence type="ECO:0000256" key="9">
    <source>
        <dbReference type="ARBA" id="ARBA00022842"/>
    </source>
</evidence>
<keyword evidence="10 14" id="KW-0560">Oxidoreductase</keyword>
<keyword evidence="11" id="KW-0520">NAD</keyword>
<proteinExistence type="inferred from homology"/>
<dbReference type="NCBIfam" id="TIGR00169">
    <property type="entry name" value="leuB"/>
    <property type="match status" value="1"/>
</dbReference>
<evidence type="ECO:0000256" key="10">
    <source>
        <dbReference type="ARBA" id="ARBA00023002"/>
    </source>
</evidence>
<reference evidence="16 17" key="1">
    <citation type="journal article" date="2016" name="Mol. Biol. Evol.">
        <title>Comparative Genomics of Early-Diverging Mushroom-Forming Fungi Provides Insights into the Origins of Lignocellulose Decay Capabilities.</title>
        <authorList>
            <person name="Nagy L.G."/>
            <person name="Riley R."/>
            <person name="Tritt A."/>
            <person name="Adam C."/>
            <person name="Daum C."/>
            <person name="Floudas D."/>
            <person name="Sun H."/>
            <person name="Yadav J.S."/>
            <person name="Pangilinan J."/>
            <person name="Larsson K.H."/>
            <person name="Matsuura K."/>
            <person name="Barry K."/>
            <person name="Labutti K."/>
            <person name="Kuo R."/>
            <person name="Ohm R.A."/>
            <person name="Bhattacharya S.S."/>
            <person name="Shirouzu T."/>
            <person name="Yoshinaga Y."/>
            <person name="Martin F.M."/>
            <person name="Grigoriev I.V."/>
            <person name="Hibbett D.S."/>
        </authorList>
    </citation>
    <scope>NUCLEOTIDE SEQUENCE [LARGE SCALE GENOMIC DNA]</scope>
    <source>
        <strain evidence="16 17">HHB12733</strain>
    </source>
</reference>
<keyword evidence="13" id="KW-0100">Branched-chain amino acid biosynthesis</keyword>
<dbReference type="GO" id="GO:0005829">
    <property type="term" value="C:cytosol"/>
    <property type="evidence" value="ECO:0007669"/>
    <property type="project" value="TreeGrafter"/>
</dbReference>
<dbReference type="SMART" id="SM01329">
    <property type="entry name" value="Iso_dh"/>
    <property type="match status" value="1"/>
</dbReference>
<keyword evidence="9" id="KW-0460">Magnesium</keyword>
<dbReference type="InterPro" id="IPR024084">
    <property type="entry name" value="IsoPropMal-DH-like_dom"/>
</dbReference>
<evidence type="ECO:0000256" key="14">
    <source>
        <dbReference type="RuleBase" id="RU004443"/>
    </source>
</evidence>
<name>A0A165F632_9BASI</name>
<organism evidence="16 17">
    <name type="scientific">Calocera cornea HHB12733</name>
    <dbReference type="NCBI Taxonomy" id="1353952"/>
    <lineage>
        <taxon>Eukaryota</taxon>
        <taxon>Fungi</taxon>
        <taxon>Dikarya</taxon>
        <taxon>Basidiomycota</taxon>
        <taxon>Agaricomycotina</taxon>
        <taxon>Dacrymycetes</taxon>
        <taxon>Dacrymycetales</taxon>
        <taxon>Dacrymycetaceae</taxon>
        <taxon>Calocera</taxon>
    </lineage>
</organism>
<gene>
    <name evidence="16" type="ORF">CALCODRAFT_435997</name>
</gene>
<comment type="subunit">
    <text evidence="4">Homodimer.</text>
</comment>
<evidence type="ECO:0000256" key="3">
    <source>
        <dbReference type="ARBA" id="ARBA00007769"/>
    </source>
</evidence>
<dbReference type="SUPFAM" id="SSF53659">
    <property type="entry name" value="Isocitrate/Isopropylmalate dehydrogenase-like"/>
    <property type="match status" value="1"/>
</dbReference>
<dbReference type="EMBL" id="KV423980">
    <property type="protein sequence ID" value="KZT56263.1"/>
    <property type="molecule type" value="Genomic_DNA"/>
</dbReference>
<dbReference type="InParanoid" id="A0A165F632"/>
<evidence type="ECO:0000256" key="12">
    <source>
        <dbReference type="ARBA" id="ARBA00023211"/>
    </source>
</evidence>
<evidence type="ECO:0000256" key="5">
    <source>
        <dbReference type="ARBA" id="ARBA00013101"/>
    </source>
</evidence>
<evidence type="ECO:0000256" key="2">
    <source>
        <dbReference type="ARBA" id="ARBA00001946"/>
    </source>
</evidence>
<keyword evidence="12" id="KW-0464">Manganese</keyword>
<evidence type="ECO:0000259" key="15">
    <source>
        <dbReference type="SMART" id="SM01329"/>
    </source>
</evidence>
<dbReference type="Gene3D" id="3.40.718.10">
    <property type="entry name" value="Isopropylmalate Dehydrogenase"/>
    <property type="match status" value="1"/>
</dbReference>
<accession>A0A165F632</accession>